<dbReference type="EMBL" id="KZ451895">
    <property type="protein sequence ID" value="PKA65574.1"/>
    <property type="molecule type" value="Genomic_DNA"/>
</dbReference>
<organism evidence="1 2">
    <name type="scientific">Apostasia shenzhenica</name>
    <dbReference type="NCBI Taxonomy" id="1088818"/>
    <lineage>
        <taxon>Eukaryota</taxon>
        <taxon>Viridiplantae</taxon>
        <taxon>Streptophyta</taxon>
        <taxon>Embryophyta</taxon>
        <taxon>Tracheophyta</taxon>
        <taxon>Spermatophyta</taxon>
        <taxon>Magnoliopsida</taxon>
        <taxon>Liliopsida</taxon>
        <taxon>Asparagales</taxon>
        <taxon>Orchidaceae</taxon>
        <taxon>Apostasioideae</taxon>
        <taxon>Apostasia</taxon>
    </lineage>
</organism>
<gene>
    <name evidence="1" type="ORF">AXF42_Ash005908</name>
</gene>
<protein>
    <submittedName>
        <fullName evidence="1">Uncharacterized protein</fullName>
    </submittedName>
</protein>
<dbReference type="AlphaFoldDB" id="A0A2I0BCP4"/>
<evidence type="ECO:0000313" key="2">
    <source>
        <dbReference type="Proteomes" id="UP000236161"/>
    </source>
</evidence>
<reference evidence="1 2" key="1">
    <citation type="journal article" date="2017" name="Nature">
        <title>The Apostasia genome and the evolution of orchids.</title>
        <authorList>
            <person name="Zhang G.Q."/>
            <person name="Liu K.W."/>
            <person name="Li Z."/>
            <person name="Lohaus R."/>
            <person name="Hsiao Y.Y."/>
            <person name="Niu S.C."/>
            <person name="Wang J.Y."/>
            <person name="Lin Y.C."/>
            <person name="Xu Q."/>
            <person name="Chen L.J."/>
            <person name="Yoshida K."/>
            <person name="Fujiwara S."/>
            <person name="Wang Z.W."/>
            <person name="Zhang Y.Q."/>
            <person name="Mitsuda N."/>
            <person name="Wang M."/>
            <person name="Liu G.H."/>
            <person name="Pecoraro L."/>
            <person name="Huang H.X."/>
            <person name="Xiao X.J."/>
            <person name="Lin M."/>
            <person name="Wu X.Y."/>
            <person name="Wu W.L."/>
            <person name="Chen Y.Y."/>
            <person name="Chang S.B."/>
            <person name="Sakamoto S."/>
            <person name="Ohme-Takagi M."/>
            <person name="Yagi M."/>
            <person name="Zeng S.J."/>
            <person name="Shen C.Y."/>
            <person name="Yeh C.M."/>
            <person name="Luo Y.B."/>
            <person name="Tsai W.C."/>
            <person name="Van de Peer Y."/>
            <person name="Liu Z.J."/>
        </authorList>
    </citation>
    <scope>NUCLEOTIDE SEQUENCE [LARGE SCALE GENOMIC DNA]</scope>
    <source>
        <strain evidence="2">cv. Shenzhen</strain>
        <tissue evidence="1">Stem</tissue>
    </source>
</reference>
<evidence type="ECO:0000313" key="1">
    <source>
        <dbReference type="EMBL" id="PKA65574.1"/>
    </source>
</evidence>
<keyword evidence="2" id="KW-1185">Reference proteome</keyword>
<name>A0A2I0BCP4_9ASPA</name>
<proteinExistence type="predicted"/>
<dbReference type="Proteomes" id="UP000236161">
    <property type="component" value="Unassembled WGS sequence"/>
</dbReference>
<accession>A0A2I0BCP4</accession>
<sequence>MGLLQIKQEKRREEKSGPSKVKCSFHPLQVSICIWKLVCEFDVGRSASLIDQEQGQEDFVDDDDDSDAHAYALCRDDVRLQIRTHLEVTSYHIG</sequence>